<dbReference type="PANTHER" id="PTHR36880:SF1">
    <property type="entry name" value="9130008F23RIK PROTEIN"/>
    <property type="match status" value="1"/>
</dbReference>
<evidence type="ECO:0000256" key="1">
    <source>
        <dbReference type="SAM" id="MobiDB-lite"/>
    </source>
</evidence>
<dbReference type="GeneID" id="101372930"/>
<organism evidence="2 3">
    <name type="scientific">Odobenus rosmarus divergens</name>
    <name type="common">Pacific walrus</name>
    <dbReference type="NCBI Taxonomy" id="9708"/>
    <lineage>
        <taxon>Eukaryota</taxon>
        <taxon>Metazoa</taxon>
        <taxon>Chordata</taxon>
        <taxon>Craniata</taxon>
        <taxon>Vertebrata</taxon>
        <taxon>Euteleostomi</taxon>
        <taxon>Mammalia</taxon>
        <taxon>Eutheria</taxon>
        <taxon>Laurasiatheria</taxon>
        <taxon>Carnivora</taxon>
        <taxon>Caniformia</taxon>
        <taxon>Pinnipedia</taxon>
        <taxon>Odobenidae</taxon>
        <taxon>Odobenus</taxon>
    </lineage>
</organism>
<dbReference type="CTD" id="101663759"/>
<dbReference type="AlphaFoldDB" id="A0A2U3WXI7"/>
<evidence type="ECO:0000313" key="3">
    <source>
        <dbReference type="RefSeq" id="XP_004414285.1"/>
    </source>
</evidence>
<dbReference type="Proteomes" id="UP000245340">
    <property type="component" value="Unplaced"/>
</dbReference>
<reference evidence="3" key="1">
    <citation type="submission" date="2025-08" db="UniProtKB">
        <authorList>
            <consortium name="RefSeq"/>
        </authorList>
    </citation>
    <scope>IDENTIFICATION</scope>
</reference>
<accession>A0A2U3WXI7</accession>
<dbReference type="OrthoDB" id="9447330at2759"/>
<feature type="compositionally biased region" description="Low complexity" evidence="1">
    <location>
        <begin position="52"/>
        <end position="68"/>
    </location>
</feature>
<proteinExistence type="predicted"/>
<name>A0A2U3WXI7_ODORO</name>
<sequence>MNEPPTGLGASGPGGAANLADAPGIVGRAESFPRKLGRGAPLAPGARNPAVAGPAAGQRASGSRGGAPENRPAAENLDCEPWVREKVLFLLHPERWLGTPGDPAREEVAGGEDLFQAAGEDRKPDCPSLFPREKRISGSRVDAPFRALPRDPASPPKSVLVRIVDYHMTEEVLWTSWTKGQMTARTEEHSMSAITFRTNRE</sequence>
<gene>
    <name evidence="3" type="primary">LOC101372930</name>
</gene>
<dbReference type="InParanoid" id="A0A2U3WXI7"/>
<dbReference type="PANTHER" id="PTHR36880">
    <property type="entry name" value="9130008F23RIK PROTEIN"/>
    <property type="match status" value="1"/>
</dbReference>
<dbReference type="RefSeq" id="XP_004414285.1">
    <property type="nucleotide sequence ID" value="XM_004414228.1"/>
</dbReference>
<evidence type="ECO:0000313" key="2">
    <source>
        <dbReference type="Proteomes" id="UP000245340"/>
    </source>
</evidence>
<dbReference type="KEGG" id="oro:101372930"/>
<keyword evidence="2" id="KW-1185">Reference proteome</keyword>
<dbReference type="InterPro" id="IPR037739">
    <property type="entry name" value="C6orf141"/>
</dbReference>
<protein>
    <submittedName>
        <fullName evidence="3">Uncharacterized protein C6orf141 homolog</fullName>
    </submittedName>
</protein>
<feature type="region of interest" description="Disordered" evidence="1">
    <location>
        <begin position="1"/>
        <end position="78"/>
    </location>
</feature>